<sequence length="246" mass="27970">MARLIRVPQIDLASLLSNPEPHIDLKLKAYEKSTGSFLKAVADYKTRSIHQINERKSRFGSDMKRIHEKCTAVEAETNACKVKELELMSDLEKEKTERKDAELTVASLSRELSSLHEKVAEIEAEIDQYRAIVASLERDKNKERKTLITHSNSLPVQVAMLEKYLACVVEGAEADQILIRFTQVDESNPDREFSVILDVSSSICRVLKTSPPLPSLSVLVDQLYQTGDIYRFIVDIRQSFYRLAND</sequence>
<evidence type="ECO:0000313" key="12">
    <source>
        <dbReference type="EMBL" id="KAK7449716.1"/>
    </source>
</evidence>
<feature type="coiled-coil region" evidence="10">
    <location>
        <begin position="91"/>
        <end position="146"/>
    </location>
</feature>
<feature type="domain" description="Chromosome segregation protein Spc25 C-terminal" evidence="11">
    <location>
        <begin position="173"/>
        <end position="240"/>
    </location>
</feature>
<dbReference type="EMBL" id="JBANRG010000035">
    <property type="protein sequence ID" value="KAK7449716.1"/>
    <property type="molecule type" value="Genomic_DNA"/>
</dbReference>
<evidence type="ECO:0000313" key="13">
    <source>
        <dbReference type="Proteomes" id="UP001498398"/>
    </source>
</evidence>
<dbReference type="CDD" id="cd23784">
    <property type="entry name" value="RWD_Spc25"/>
    <property type="match status" value="1"/>
</dbReference>
<evidence type="ECO:0000259" key="11">
    <source>
        <dbReference type="Pfam" id="PF08234"/>
    </source>
</evidence>
<proteinExistence type="inferred from homology"/>
<keyword evidence="13" id="KW-1185">Reference proteome</keyword>
<evidence type="ECO:0000256" key="3">
    <source>
        <dbReference type="ARBA" id="ARBA00022618"/>
    </source>
</evidence>
<evidence type="ECO:0000256" key="1">
    <source>
        <dbReference type="ARBA" id="ARBA00006379"/>
    </source>
</evidence>
<dbReference type="Gene3D" id="3.30.457.50">
    <property type="entry name" value="Chromosome segregation protein Spc25"/>
    <property type="match status" value="1"/>
</dbReference>
<dbReference type="InterPro" id="IPR045143">
    <property type="entry name" value="Spc25"/>
</dbReference>
<dbReference type="PANTHER" id="PTHR14281:SF0">
    <property type="entry name" value="KINETOCHORE PROTEIN SPC25"/>
    <property type="match status" value="1"/>
</dbReference>
<accession>A0ABR1J6G8</accession>
<keyword evidence="9" id="KW-0539">Nucleus</keyword>
<protein>
    <recommendedName>
        <fullName evidence="9">Kinetochore protein SPC25</fullName>
    </recommendedName>
</protein>
<dbReference type="InterPro" id="IPR013255">
    <property type="entry name" value="Spc25_C"/>
</dbReference>
<dbReference type="PANTHER" id="PTHR14281">
    <property type="entry name" value="KINETOCHORE PROTEIN SPC25-RELATED"/>
    <property type="match status" value="1"/>
</dbReference>
<evidence type="ECO:0000256" key="7">
    <source>
        <dbReference type="ARBA" id="ARBA00023306"/>
    </source>
</evidence>
<keyword evidence="7 9" id="KW-0131">Cell cycle</keyword>
<evidence type="ECO:0000256" key="2">
    <source>
        <dbReference type="ARBA" id="ARBA00022454"/>
    </source>
</evidence>
<evidence type="ECO:0000256" key="5">
    <source>
        <dbReference type="ARBA" id="ARBA00022838"/>
    </source>
</evidence>
<reference evidence="12 13" key="1">
    <citation type="submission" date="2024-01" db="EMBL/GenBank/DDBJ databases">
        <title>A draft genome for the cacao thread blight pathogen Marasmiellus scandens.</title>
        <authorList>
            <person name="Baruah I.K."/>
            <person name="Leung J."/>
            <person name="Bukari Y."/>
            <person name="Amoako-Attah I."/>
            <person name="Meinhardt L.W."/>
            <person name="Bailey B.A."/>
            <person name="Cohen S.P."/>
        </authorList>
    </citation>
    <scope>NUCLEOTIDE SEQUENCE [LARGE SCALE GENOMIC DNA]</scope>
    <source>
        <strain evidence="12 13">GH-19</strain>
    </source>
</reference>
<keyword evidence="4 9" id="KW-0498">Mitosis</keyword>
<comment type="caution">
    <text evidence="12">The sequence shown here is derived from an EMBL/GenBank/DDBJ whole genome shotgun (WGS) entry which is preliminary data.</text>
</comment>
<evidence type="ECO:0000256" key="9">
    <source>
        <dbReference type="RuleBase" id="RU367150"/>
    </source>
</evidence>
<comment type="subunit">
    <text evidence="9">Component of the NDC80 complex.</text>
</comment>
<name>A0ABR1J6G8_9AGAR</name>
<keyword evidence="2 9" id="KW-0158">Chromosome</keyword>
<dbReference type="Pfam" id="PF08234">
    <property type="entry name" value="Spindle_Spc25"/>
    <property type="match status" value="1"/>
</dbReference>
<comment type="similarity">
    <text evidence="1 9">Belongs to the SPC25 family.</text>
</comment>
<keyword evidence="8 9" id="KW-0137">Centromere</keyword>
<evidence type="ECO:0000256" key="6">
    <source>
        <dbReference type="ARBA" id="ARBA00023054"/>
    </source>
</evidence>
<dbReference type="Proteomes" id="UP001498398">
    <property type="component" value="Unassembled WGS sequence"/>
</dbReference>
<comment type="function">
    <text evidence="9">Acts as a component of the essential kinetochore-associated NDC80 complex, which is required for chromosome segregation and spindle checkpoint activity.</text>
</comment>
<evidence type="ECO:0000256" key="8">
    <source>
        <dbReference type="ARBA" id="ARBA00023328"/>
    </source>
</evidence>
<keyword evidence="6 10" id="KW-0175">Coiled coil</keyword>
<comment type="subcellular location">
    <subcellularLocation>
        <location evidence="9">Nucleus</location>
    </subcellularLocation>
    <subcellularLocation>
        <location evidence="9">Chromosome</location>
        <location evidence="9">Centromere</location>
        <location evidence="9">Kinetochore</location>
    </subcellularLocation>
</comment>
<evidence type="ECO:0000256" key="4">
    <source>
        <dbReference type="ARBA" id="ARBA00022776"/>
    </source>
</evidence>
<keyword evidence="5 9" id="KW-0995">Kinetochore</keyword>
<gene>
    <name evidence="12" type="primary">SPC25_2</name>
    <name evidence="12" type="ORF">VKT23_013189</name>
</gene>
<keyword evidence="3 9" id="KW-0132">Cell division</keyword>
<evidence type="ECO:0000256" key="10">
    <source>
        <dbReference type="SAM" id="Coils"/>
    </source>
</evidence>
<organism evidence="12 13">
    <name type="scientific">Marasmiellus scandens</name>
    <dbReference type="NCBI Taxonomy" id="2682957"/>
    <lineage>
        <taxon>Eukaryota</taxon>
        <taxon>Fungi</taxon>
        <taxon>Dikarya</taxon>
        <taxon>Basidiomycota</taxon>
        <taxon>Agaricomycotina</taxon>
        <taxon>Agaricomycetes</taxon>
        <taxon>Agaricomycetidae</taxon>
        <taxon>Agaricales</taxon>
        <taxon>Marasmiineae</taxon>
        <taxon>Omphalotaceae</taxon>
        <taxon>Marasmiellus</taxon>
    </lineage>
</organism>